<organism evidence="1 2">
    <name type="scientific">Hibiscus sabdariffa</name>
    <name type="common">roselle</name>
    <dbReference type="NCBI Taxonomy" id="183260"/>
    <lineage>
        <taxon>Eukaryota</taxon>
        <taxon>Viridiplantae</taxon>
        <taxon>Streptophyta</taxon>
        <taxon>Embryophyta</taxon>
        <taxon>Tracheophyta</taxon>
        <taxon>Spermatophyta</taxon>
        <taxon>Magnoliopsida</taxon>
        <taxon>eudicotyledons</taxon>
        <taxon>Gunneridae</taxon>
        <taxon>Pentapetalae</taxon>
        <taxon>rosids</taxon>
        <taxon>malvids</taxon>
        <taxon>Malvales</taxon>
        <taxon>Malvaceae</taxon>
        <taxon>Malvoideae</taxon>
        <taxon>Hibiscus</taxon>
    </lineage>
</organism>
<reference evidence="1 2" key="1">
    <citation type="journal article" date="2024" name="G3 (Bethesda)">
        <title>Genome assembly of Hibiscus sabdariffa L. provides insights into metabolisms of medicinal natural products.</title>
        <authorList>
            <person name="Kim T."/>
        </authorList>
    </citation>
    <scope>NUCLEOTIDE SEQUENCE [LARGE SCALE GENOMIC DNA]</scope>
    <source>
        <strain evidence="1">TK-2024</strain>
        <tissue evidence="1">Old leaves</tissue>
    </source>
</reference>
<sequence length="81" mass="9361">MMSVLEESPDSPLKKRPLRWSDIWLKKTKPLKHVVFAMQLQSLASKHPKSQTLIPHFTNIDRTLVLSDELLLKILSKMPLS</sequence>
<comment type="caution">
    <text evidence="1">The sequence shown here is derived from an EMBL/GenBank/DDBJ whole genome shotgun (WGS) entry which is preliminary data.</text>
</comment>
<dbReference type="Proteomes" id="UP001396334">
    <property type="component" value="Unassembled WGS sequence"/>
</dbReference>
<protein>
    <submittedName>
        <fullName evidence="1">Uncharacterized protein</fullName>
    </submittedName>
</protein>
<evidence type="ECO:0000313" key="1">
    <source>
        <dbReference type="EMBL" id="KAK9034792.1"/>
    </source>
</evidence>
<keyword evidence="2" id="KW-1185">Reference proteome</keyword>
<evidence type="ECO:0000313" key="2">
    <source>
        <dbReference type="Proteomes" id="UP001396334"/>
    </source>
</evidence>
<accession>A0ABR2TC23</accession>
<dbReference type="EMBL" id="JBBPBN010000006">
    <property type="protein sequence ID" value="KAK9034792.1"/>
    <property type="molecule type" value="Genomic_DNA"/>
</dbReference>
<gene>
    <name evidence="1" type="ORF">V6N11_076849</name>
</gene>
<name>A0ABR2TC23_9ROSI</name>
<proteinExistence type="predicted"/>